<feature type="region of interest" description="Disordered" evidence="1">
    <location>
        <begin position="111"/>
        <end position="134"/>
    </location>
</feature>
<dbReference type="STRING" id="1915.SLINC_2910"/>
<feature type="transmembrane region" description="Helical" evidence="2">
    <location>
        <begin position="74"/>
        <end position="94"/>
    </location>
</feature>
<keyword evidence="2" id="KW-0472">Membrane</keyword>
<feature type="region of interest" description="Disordered" evidence="1">
    <location>
        <begin position="1"/>
        <end position="38"/>
    </location>
</feature>
<evidence type="ECO:0000313" key="4">
    <source>
        <dbReference type="Proteomes" id="UP000092598"/>
    </source>
</evidence>
<gene>
    <name evidence="3" type="ORF">SLINC_2910</name>
</gene>
<dbReference type="KEGG" id="sls:SLINC_2910"/>
<name>A0A1B1M9D9_STRLN</name>
<feature type="compositionally biased region" description="Pro residues" evidence="1">
    <location>
        <begin position="117"/>
        <end position="127"/>
    </location>
</feature>
<keyword evidence="4" id="KW-1185">Reference proteome</keyword>
<dbReference type="EMBL" id="CP016438">
    <property type="protein sequence ID" value="ANS65134.1"/>
    <property type="molecule type" value="Genomic_DNA"/>
</dbReference>
<feature type="compositionally biased region" description="Basic and acidic residues" evidence="1">
    <location>
        <begin position="1"/>
        <end position="10"/>
    </location>
</feature>
<evidence type="ECO:0000256" key="1">
    <source>
        <dbReference type="SAM" id="MobiDB-lite"/>
    </source>
</evidence>
<feature type="compositionally biased region" description="Basic and acidic residues" evidence="1">
    <location>
        <begin position="29"/>
        <end position="38"/>
    </location>
</feature>
<reference evidence="3 4" key="1">
    <citation type="submission" date="2016-07" db="EMBL/GenBank/DDBJ databases">
        <title>Enhancement of antibiotic productionsby engineered nitrateutilization in actinobacteria.</title>
        <authorList>
            <person name="Meng S.C."/>
        </authorList>
    </citation>
    <scope>NUCLEOTIDE SEQUENCE [LARGE SCALE GENOMIC DNA]</scope>
    <source>
        <strain evidence="3 4">NRRL 2936</strain>
    </source>
</reference>
<keyword evidence="2" id="KW-1133">Transmembrane helix</keyword>
<dbReference type="AlphaFoldDB" id="A0A1B1M9D9"/>
<protein>
    <submittedName>
        <fullName evidence="3">Uncharacterized protein</fullName>
    </submittedName>
</protein>
<proteinExistence type="predicted"/>
<dbReference type="Proteomes" id="UP000092598">
    <property type="component" value="Chromosome"/>
</dbReference>
<sequence length="339" mass="35697">MSEDQRRQEPADQGDFEESTGLEPGAEPEGGRDERDFEEQLRGLLAEDAYAIRPSPAPYPVIRRKGVVERRRRVAAAGAVLVTLAAAPVGAYALSGPGGAARTAAATPSVSATYAPTPTPSPTPSGPAGPATPGQLLDGITLAQAAEGLEKCLAYDRGIAANRDPSPPARSFDSDLGTADSYRIILALNSTGDSNSPGDGQYIVAVKEKPTETRLICHVKDGEASGINTSVGSDRQPDSPPVLADINGGKLFRQSAIDQGNWKLPFRWGVIGTVEPSVSRVTVSYGDATGEAVLDHGWFVAAGVLEQQVTRTPRIRGYDAAGKQVYDSDQDPTYQKTIQ</sequence>
<keyword evidence="2" id="KW-0812">Transmembrane</keyword>
<evidence type="ECO:0000313" key="3">
    <source>
        <dbReference type="EMBL" id="ANS65134.1"/>
    </source>
</evidence>
<accession>A0A1B1M9D9</accession>
<dbReference type="PATRIC" id="fig|1915.4.peg.3211"/>
<evidence type="ECO:0000256" key="2">
    <source>
        <dbReference type="SAM" id="Phobius"/>
    </source>
</evidence>
<organism evidence="3 4">
    <name type="scientific">Streptomyces lincolnensis</name>
    <dbReference type="NCBI Taxonomy" id="1915"/>
    <lineage>
        <taxon>Bacteria</taxon>
        <taxon>Bacillati</taxon>
        <taxon>Actinomycetota</taxon>
        <taxon>Actinomycetes</taxon>
        <taxon>Kitasatosporales</taxon>
        <taxon>Streptomycetaceae</taxon>
        <taxon>Streptomyces</taxon>
    </lineage>
</organism>